<dbReference type="InterPro" id="IPR050465">
    <property type="entry name" value="UPF0194_transport"/>
</dbReference>
<dbReference type="SUPFAM" id="SSF51230">
    <property type="entry name" value="Single hybrid motif"/>
    <property type="match status" value="1"/>
</dbReference>
<keyword evidence="2" id="KW-0175">Coiled coil</keyword>
<dbReference type="Pfam" id="PF25990">
    <property type="entry name" value="Beta-barrel_YknX"/>
    <property type="match status" value="1"/>
</dbReference>
<evidence type="ECO:0000256" key="3">
    <source>
        <dbReference type="SAM" id="MobiDB-lite"/>
    </source>
</evidence>
<dbReference type="PANTHER" id="PTHR32347">
    <property type="entry name" value="EFFLUX SYSTEM COMPONENT YKNX-RELATED"/>
    <property type="match status" value="1"/>
</dbReference>
<feature type="region of interest" description="Disordered" evidence="3">
    <location>
        <begin position="256"/>
        <end position="277"/>
    </location>
</feature>
<feature type="transmembrane region" description="Helical" evidence="4">
    <location>
        <begin position="23"/>
        <end position="42"/>
    </location>
</feature>
<keyword evidence="4" id="KW-0472">Membrane</keyword>
<evidence type="ECO:0000313" key="7">
    <source>
        <dbReference type="EMBL" id="MFB9761597.1"/>
    </source>
</evidence>
<dbReference type="InterPro" id="IPR000089">
    <property type="entry name" value="Biotin_lipoyl"/>
</dbReference>
<keyword evidence="8" id="KW-1185">Reference proteome</keyword>
<dbReference type="InterPro" id="IPR011053">
    <property type="entry name" value="Single_hybrid_motif"/>
</dbReference>
<protein>
    <submittedName>
        <fullName evidence="7">HlyD family efflux transporter periplasmic adaptor subunit</fullName>
    </submittedName>
</protein>
<keyword evidence="4" id="KW-1133">Transmembrane helix</keyword>
<proteinExistence type="predicted"/>
<dbReference type="InterPro" id="IPR058636">
    <property type="entry name" value="Beta-barrel_YknX"/>
</dbReference>
<dbReference type="Gene3D" id="2.40.50.100">
    <property type="match status" value="1"/>
</dbReference>
<dbReference type="EMBL" id="JBHMAF010000194">
    <property type="protein sequence ID" value="MFB9761597.1"/>
    <property type="molecule type" value="Genomic_DNA"/>
</dbReference>
<evidence type="ECO:0000256" key="1">
    <source>
        <dbReference type="ARBA" id="ARBA00004196"/>
    </source>
</evidence>
<dbReference type="CDD" id="cd06850">
    <property type="entry name" value="biotinyl_domain"/>
    <property type="match status" value="1"/>
</dbReference>
<keyword evidence="4" id="KW-0812">Transmembrane</keyword>
<reference evidence="7 8" key="1">
    <citation type="submission" date="2024-09" db="EMBL/GenBank/DDBJ databases">
        <authorList>
            <person name="Sun Q."/>
            <person name="Mori K."/>
        </authorList>
    </citation>
    <scope>NUCLEOTIDE SEQUENCE [LARGE SCALE GENOMIC DNA]</scope>
    <source>
        <strain evidence="7 8">JCM 11201</strain>
    </source>
</reference>
<feature type="compositionally biased region" description="Low complexity" evidence="3">
    <location>
        <begin position="256"/>
        <end position="274"/>
    </location>
</feature>
<evidence type="ECO:0000259" key="6">
    <source>
        <dbReference type="Pfam" id="PF25990"/>
    </source>
</evidence>
<feature type="region of interest" description="Disordered" evidence="3">
    <location>
        <begin position="298"/>
        <end position="348"/>
    </location>
</feature>
<accession>A0ABV5WLZ3</accession>
<dbReference type="Gene3D" id="2.40.30.170">
    <property type="match status" value="1"/>
</dbReference>
<dbReference type="Pfam" id="PF00364">
    <property type="entry name" value="Biotin_lipoyl"/>
    <property type="match status" value="1"/>
</dbReference>
<dbReference type="Proteomes" id="UP001589609">
    <property type="component" value="Unassembled WGS sequence"/>
</dbReference>
<evidence type="ECO:0000313" key="8">
    <source>
        <dbReference type="Proteomes" id="UP001589609"/>
    </source>
</evidence>
<evidence type="ECO:0000256" key="2">
    <source>
        <dbReference type="ARBA" id="ARBA00023054"/>
    </source>
</evidence>
<sequence length="348" mass="35428">MSKAITIKQKSEGQKGEGILKKWIVIIILLVGAVGGGTWYFFKGSSTPVQAVQASTATVQKGKMEVHVSGSGSLESVTNADITAAASDTVDEVLVSAGDVVAAGQELVTFTGDTDPITAPAAGTITAINVAAGDKVQEGKVVAHITNYNDLQVVVGVDELDISKVAVGQTATVAVSAFEDTDYTGTVTAVANEGTASNGVSTFDVTVHLDKSDNLKIGMTAEASILTQSKDGVLYVPIEAVRTRGDQKFVLTGEASTTASESSSNTNAQAAASQKTVQTGISNDTYVEITEGLTEGETVQLPAVKSSSSTNAQQGQGMMMGGFGGNGNMGSGMGGFNRQQGTNGGGTR</sequence>
<feature type="domain" description="YknX-like beta-barrel" evidence="6">
    <location>
        <begin position="152"/>
        <end position="223"/>
    </location>
</feature>
<evidence type="ECO:0000259" key="5">
    <source>
        <dbReference type="Pfam" id="PF00364"/>
    </source>
</evidence>
<comment type="subcellular location">
    <subcellularLocation>
        <location evidence="1">Cell envelope</location>
    </subcellularLocation>
</comment>
<organism evidence="7 8">
    <name type="scientific">Ectobacillus funiculus</name>
    <dbReference type="NCBI Taxonomy" id="137993"/>
    <lineage>
        <taxon>Bacteria</taxon>
        <taxon>Bacillati</taxon>
        <taxon>Bacillota</taxon>
        <taxon>Bacilli</taxon>
        <taxon>Bacillales</taxon>
        <taxon>Bacillaceae</taxon>
        <taxon>Ectobacillus</taxon>
    </lineage>
</organism>
<comment type="caution">
    <text evidence="7">The sequence shown here is derived from an EMBL/GenBank/DDBJ whole genome shotgun (WGS) entry which is preliminary data.</text>
</comment>
<feature type="domain" description="Lipoyl-binding" evidence="5">
    <location>
        <begin position="89"/>
        <end position="145"/>
    </location>
</feature>
<gene>
    <name evidence="7" type="ORF">ACFFMS_25495</name>
</gene>
<dbReference type="Gene3D" id="2.40.420.20">
    <property type="match status" value="1"/>
</dbReference>
<feature type="compositionally biased region" description="Gly residues" evidence="3">
    <location>
        <begin position="318"/>
        <end position="335"/>
    </location>
</feature>
<name>A0ABV5WLZ3_9BACI</name>
<evidence type="ECO:0000256" key="4">
    <source>
        <dbReference type="SAM" id="Phobius"/>
    </source>
</evidence>